<dbReference type="Pfam" id="PF02687">
    <property type="entry name" value="FtsX"/>
    <property type="match status" value="1"/>
</dbReference>
<keyword evidence="11" id="KW-1185">Reference proteome</keyword>
<dbReference type="GO" id="GO:0098797">
    <property type="term" value="C:plasma membrane protein complex"/>
    <property type="evidence" value="ECO:0007669"/>
    <property type="project" value="TreeGrafter"/>
</dbReference>
<evidence type="ECO:0000256" key="4">
    <source>
        <dbReference type="ARBA" id="ARBA00022692"/>
    </source>
</evidence>
<feature type="transmembrane region" description="Helical" evidence="7">
    <location>
        <begin position="374"/>
        <end position="391"/>
    </location>
</feature>
<evidence type="ECO:0000256" key="5">
    <source>
        <dbReference type="ARBA" id="ARBA00022989"/>
    </source>
</evidence>
<feature type="transmembrane region" description="Helical" evidence="7">
    <location>
        <begin position="272"/>
        <end position="298"/>
    </location>
</feature>
<evidence type="ECO:0000313" key="11">
    <source>
        <dbReference type="Proteomes" id="UP000321513"/>
    </source>
</evidence>
<evidence type="ECO:0000256" key="3">
    <source>
        <dbReference type="ARBA" id="ARBA00022475"/>
    </source>
</evidence>
<organism evidence="10 11">
    <name type="scientific">Segetibacter aerophilus</name>
    <dbReference type="NCBI Taxonomy" id="670293"/>
    <lineage>
        <taxon>Bacteria</taxon>
        <taxon>Pseudomonadati</taxon>
        <taxon>Bacteroidota</taxon>
        <taxon>Chitinophagia</taxon>
        <taxon>Chitinophagales</taxon>
        <taxon>Chitinophagaceae</taxon>
        <taxon>Segetibacter</taxon>
    </lineage>
</organism>
<feature type="domain" description="ABC3 transporter permease C-terminal" evidence="8">
    <location>
        <begin position="276"/>
        <end position="400"/>
    </location>
</feature>
<dbReference type="OrthoDB" id="1522724at2"/>
<evidence type="ECO:0000256" key="1">
    <source>
        <dbReference type="ARBA" id="ARBA00004651"/>
    </source>
</evidence>
<comment type="similarity">
    <text evidence="2">Belongs to the ABC-4 integral membrane protein family. LolC/E subfamily.</text>
</comment>
<comment type="caution">
    <text evidence="10">The sequence shown here is derived from an EMBL/GenBank/DDBJ whole genome shotgun (WGS) entry which is preliminary data.</text>
</comment>
<reference evidence="10 11" key="1">
    <citation type="submission" date="2019-07" db="EMBL/GenBank/DDBJ databases">
        <title>Whole genome shotgun sequence of Segetibacter aerophilus NBRC 106135.</title>
        <authorList>
            <person name="Hosoyama A."/>
            <person name="Uohara A."/>
            <person name="Ohji S."/>
            <person name="Ichikawa N."/>
        </authorList>
    </citation>
    <scope>NUCLEOTIDE SEQUENCE [LARGE SCALE GENOMIC DNA]</scope>
    <source>
        <strain evidence="10 11">NBRC 106135</strain>
    </source>
</reference>
<feature type="transmembrane region" description="Helical" evidence="7">
    <location>
        <begin position="326"/>
        <end position="348"/>
    </location>
</feature>
<evidence type="ECO:0000256" key="6">
    <source>
        <dbReference type="ARBA" id="ARBA00023136"/>
    </source>
</evidence>
<dbReference type="Pfam" id="PF12704">
    <property type="entry name" value="MacB_PCD"/>
    <property type="match status" value="1"/>
</dbReference>
<evidence type="ECO:0000313" key="10">
    <source>
        <dbReference type="EMBL" id="GEO09435.1"/>
    </source>
</evidence>
<protein>
    <submittedName>
        <fullName evidence="10">Membrane protein</fullName>
    </submittedName>
</protein>
<keyword evidence="3" id="KW-1003">Cell membrane</keyword>
<dbReference type="Proteomes" id="UP000321513">
    <property type="component" value="Unassembled WGS sequence"/>
</dbReference>
<evidence type="ECO:0000259" key="9">
    <source>
        <dbReference type="Pfam" id="PF12704"/>
    </source>
</evidence>
<dbReference type="InterPro" id="IPR003838">
    <property type="entry name" value="ABC3_permease_C"/>
</dbReference>
<proteinExistence type="inferred from homology"/>
<accession>A0A512BC07</accession>
<keyword evidence="5 7" id="KW-1133">Transmembrane helix</keyword>
<dbReference type="RefSeq" id="WP_147203557.1">
    <property type="nucleotide sequence ID" value="NZ_BJYT01000006.1"/>
</dbReference>
<dbReference type="PANTHER" id="PTHR30489">
    <property type="entry name" value="LIPOPROTEIN-RELEASING SYSTEM TRANSMEMBRANE PROTEIN LOLE"/>
    <property type="match status" value="1"/>
</dbReference>
<evidence type="ECO:0000259" key="8">
    <source>
        <dbReference type="Pfam" id="PF02687"/>
    </source>
</evidence>
<feature type="domain" description="MacB-like periplasmic core" evidence="9">
    <location>
        <begin position="24"/>
        <end position="245"/>
    </location>
</feature>
<dbReference type="PANTHER" id="PTHR30489:SF0">
    <property type="entry name" value="LIPOPROTEIN-RELEASING SYSTEM TRANSMEMBRANE PROTEIN LOLE"/>
    <property type="match status" value="1"/>
</dbReference>
<evidence type="ECO:0000256" key="2">
    <source>
        <dbReference type="ARBA" id="ARBA00005236"/>
    </source>
</evidence>
<sequence>MTILFAWRYFVGKKTTNAINLIAWISILAIAVGAAALILVLSVFNGFEDLVKGLYADFYTDVRIAPAKGKFITLTPKQLQQIKGTSGVKQLCTIVEEKAVLVNNEYQSIIYLKGVDSNYTTVSGLAHHIKNGRYSIGQADKPELILGGGIENAVGSVAGMNLNQLTVYLPNVKATNFSGLDALNSYNVDVSGSFNLQQDFDNKYAITNIGFVKFMLDLNEDQYSAVEVALNSTEQSEQLKSTLQNLLGKDFRVETRYQQNQSLYTVMQVEKWVIYAILSLILVVAAFNMIGALTMLVLEKQKDIAVLKSMGADESYIQRIFLNEGFVLSVVGGGSGIFIAIIICALQIKYKLVKLSGSSFIIDYYPVKMVPTDFLMVISTVMFISLLAAWIPSKKASKQQFSLKS</sequence>
<feature type="transmembrane region" description="Helical" evidence="7">
    <location>
        <begin position="21"/>
        <end position="44"/>
    </location>
</feature>
<comment type="subcellular location">
    <subcellularLocation>
        <location evidence="1">Cell membrane</location>
        <topology evidence="1">Multi-pass membrane protein</topology>
    </subcellularLocation>
</comment>
<dbReference type="InterPro" id="IPR051447">
    <property type="entry name" value="Lipoprotein-release_system"/>
</dbReference>
<keyword evidence="4 7" id="KW-0812">Transmembrane</keyword>
<evidence type="ECO:0000256" key="7">
    <source>
        <dbReference type="SAM" id="Phobius"/>
    </source>
</evidence>
<name>A0A512BC07_9BACT</name>
<keyword evidence="6 7" id="KW-0472">Membrane</keyword>
<dbReference type="InterPro" id="IPR025857">
    <property type="entry name" value="MacB_PCD"/>
</dbReference>
<dbReference type="AlphaFoldDB" id="A0A512BC07"/>
<dbReference type="EMBL" id="BJYT01000006">
    <property type="protein sequence ID" value="GEO09435.1"/>
    <property type="molecule type" value="Genomic_DNA"/>
</dbReference>
<gene>
    <name evidence="10" type="ORF">SAE01_19310</name>
</gene>
<dbReference type="GO" id="GO:0044874">
    <property type="term" value="P:lipoprotein localization to outer membrane"/>
    <property type="evidence" value="ECO:0007669"/>
    <property type="project" value="TreeGrafter"/>
</dbReference>